<keyword evidence="2" id="KW-1185">Reference proteome</keyword>
<dbReference type="Proteomes" id="UP000294743">
    <property type="component" value="Unassembled WGS sequence"/>
</dbReference>
<protein>
    <recommendedName>
        <fullName evidence="3">Lipoprotein</fullName>
    </recommendedName>
</protein>
<gene>
    <name evidence="1" type="ORF">EDD63_11421</name>
</gene>
<organism evidence="1 2">
    <name type="scientific">Breznakia blatticola</name>
    <dbReference type="NCBI Taxonomy" id="1754012"/>
    <lineage>
        <taxon>Bacteria</taxon>
        <taxon>Bacillati</taxon>
        <taxon>Bacillota</taxon>
        <taxon>Erysipelotrichia</taxon>
        <taxon>Erysipelotrichales</taxon>
        <taxon>Erysipelotrichaceae</taxon>
        <taxon>Breznakia</taxon>
    </lineage>
</organism>
<evidence type="ECO:0000313" key="2">
    <source>
        <dbReference type="Proteomes" id="UP000294743"/>
    </source>
</evidence>
<name>A0A4R7ZTE0_9FIRM</name>
<evidence type="ECO:0008006" key="3">
    <source>
        <dbReference type="Google" id="ProtNLM"/>
    </source>
</evidence>
<proteinExistence type="predicted"/>
<reference evidence="1 2" key="1">
    <citation type="submission" date="2019-03" db="EMBL/GenBank/DDBJ databases">
        <title>Genomic Encyclopedia of Type Strains, Phase IV (KMG-IV): sequencing the most valuable type-strain genomes for metagenomic binning, comparative biology and taxonomic classification.</title>
        <authorList>
            <person name="Goeker M."/>
        </authorList>
    </citation>
    <scope>NUCLEOTIDE SEQUENCE [LARGE SCALE GENOMIC DNA]</scope>
    <source>
        <strain evidence="1 2">DSM 28867</strain>
    </source>
</reference>
<evidence type="ECO:0000313" key="1">
    <source>
        <dbReference type="EMBL" id="TDW20191.1"/>
    </source>
</evidence>
<sequence>MVLVACVSVLLIGCTNSEEATGENAIQKLNRAIAKTDDATHTTGKSIMGLEILSDTDENMYVRVDMDFILNNLADTKTGEAKVVMETDNSGMKDSITMYCKDGYMYTAASGQKVKTKLDEEDDSVTETTKLQSFGKSNMEDLTIEKDGTNQKAKVKLKDDVVKEFIADRLTEALSGIVVTDDMIELDTTVVEYRIDTNGYVDTQDLSFSFTLKQNTQELKMKLYYKNTYSSFMKKSIDFPDFSDYEEQ</sequence>
<accession>A0A4R7ZTE0</accession>
<dbReference type="AlphaFoldDB" id="A0A4R7ZTE0"/>
<dbReference type="EMBL" id="SODD01000014">
    <property type="protein sequence ID" value="TDW20191.1"/>
    <property type="molecule type" value="Genomic_DNA"/>
</dbReference>
<comment type="caution">
    <text evidence="1">The sequence shown here is derived from an EMBL/GenBank/DDBJ whole genome shotgun (WGS) entry which is preliminary data.</text>
</comment>